<evidence type="ECO:0000256" key="4">
    <source>
        <dbReference type="ARBA" id="ARBA00022827"/>
    </source>
</evidence>
<evidence type="ECO:0000259" key="6">
    <source>
        <dbReference type="Pfam" id="PF00441"/>
    </source>
</evidence>
<dbReference type="EMBL" id="JBFRYA010000001">
    <property type="protein sequence ID" value="MEX1667276.1"/>
    <property type="molecule type" value="Genomic_DNA"/>
</dbReference>
<name>A0ABV3U064_9GAMM</name>
<keyword evidence="3" id="KW-0285">Flavoprotein</keyword>
<comment type="caution">
    <text evidence="8">The sequence shown here is derived from an EMBL/GenBank/DDBJ whole genome shotgun (WGS) entry which is preliminary data.</text>
</comment>
<dbReference type="InterPro" id="IPR013786">
    <property type="entry name" value="AcylCoA_DH/ox_N"/>
</dbReference>
<keyword evidence="4" id="KW-0274">FAD</keyword>
<protein>
    <submittedName>
        <fullName evidence="8">Acyl-CoA dehydrogenase family protein</fullName>
    </submittedName>
</protein>
<evidence type="ECO:0000313" key="9">
    <source>
        <dbReference type="Proteomes" id="UP001557485"/>
    </source>
</evidence>
<sequence>MRDLFEDTMRAILADQLSAEQVISAEGGEFPVQLWASLEENGVPLALVAEDAGGAGGTLSDVCGLVIACGEHCAPLPIIETMLANYLLAKHGRAPLTGIVSFSASDGLLINKGSVSGALTNVPWGRNCDYVLAAVGAELLVLSAAAARDCQHISNTAGEPRDTLNFEEAKPLISIPMAAGESNKVLLLCGALVRSAQITGAIMRVLMMATDYANERVQFGKPIARFQAVQHQMALLAEQASMAKASCEVAFALSEQSFHEDSIAAAKICSSDAAGVAAGVSHGVHGAIGFTHEYPLHIATRRLWSWRSEFGSSSYWSCLLGERVCVAGADNFWPRLVAGSF</sequence>
<comment type="similarity">
    <text evidence="2">Belongs to the acyl-CoA dehydrogenase family.</text>
</comment>
<dbReference type="RefSeq" id="WP_368379614.1">
    <property type="nucleotide sequence ID" value="NZ_JBFRYA010000001.1"/>
</dbReference>
<dbReference type="Proteomes" id="UP001557485">
    <property type="component" value="Unassembled WGS sequence"/>
</dbReference>
<keyword evidence="9" id="KW-1185">Reference proteome</keyword>
<dbReference type="PANTHER" id="PTHR43884:SF20">
    <property type="entry name" value="ACYL-COA DEHYDROGENASE FADE28"/>
    <property type="match status" value="1"/>
</dbReference>
<evidence type="ECO:0000256" key="3">
    <source>
        <dbReference type="ARBA" id="ARBA00022630"/>
    </source>
</evidence>
<feature type="domain" description="Acyl-CoA dehydrogenase/oxidase N-terminal" evidence="7">
    <location>
        <begin position="4"/>
        <end position="93"/>
    </location>
</feature>
<dbReference type="InterPro" id="IPR009075">
    <property type="entry name" value="AcylCo_DH/oxidase_C"/>
</dbReference>
<dbReference type="Gene3D" id="1.20.140.10">
    <property type="entry name" value="Butyryl-CoA Dehydrogenase, subunit A, domain 3"/>
    <property type="match status" value="1"/>
</dbReference>
<feature type="domain" description="Acyl-CoA dehydrogenase/oxidase C-terminal" evidence="6">
    <location>
        <begin position="193"/>
        <end position="303"/>
    </location>
</feature>
<proteinExistence type="inferred from homology"/>
<evidence type="ECO:0000256" key="1">
    <source>
        <dbReference type="ARBA" id="ARBA00001974"/>
    </source>
</evidence>
<evidence type="ECO:0000313" key="8">
    <source>
        <dbReference type="EMBL" id="MEX1667276.1"/>
    </source>
</evidence>
<comment type="cofactor">
    <cofactor evidence="1">
        <name>FAD</name>
        <dbReference type="ChEBI" id="CHEBI:57692"/>
    </cofactor>
</comment>
<dbReference type="SUPFAM" id="SSF47203">
    <property type="entry name" value="Acyl-CoA dehydrogenase C-terminal domain-like"/>
    <property type="match status" value="1"/>
</dbReference>
<evidence type="ECO:0000256" key="5">
    <source>
        <dbReference type="ARBA" id="ARBA00023002"/>
    </source>
</evidence>
<reference evidence="8 9" key="1">
    <citation type="journal article" date="2011" name="Int. J. Syst. Evol. Microbiol.">
        <title>Zhongshania antarctica gen. nov., sp. nov. and Zhongshania guokunii sp. nov., gammaproteobacteria respectively isolated from coastal attached (fast) ice and surface seawater of the Antarctic.</title>
        <authorList>
            <person name="Li H.J."/>
            <person name="Zhang X.Y."/>
            <person name="Chen C.X."/>
            <person name="Zhang Y.J."/>
            <person name="Gao Z.M."/>
            <person name="Yu Y."/>
            <person name="Chen X.L."/>
            <person name="Chen B."/>
            <person name="Zhang Y.Z."/>
        </authorList>
    </citation>
    <scope>NUCLEOTIDE SEQUENCE [LARGE SCALE GENOMIC DNA]</scope>
    <source>
        <strain evidence="8 9">ZS6-22T</strain>
    </source>
</reference>
<dbReference type="InterPro" id="IPR009100">
    <property type="entry name" value="AcylCoA_DH/oxidase_NM_dom_sf"/>
</dbReference>
<gene>
    <name evidence="8" type="ORF">AB4876_00055</name>
</gene>
<evidence type="ECO:0000259" key="7">
    <source>
        <dbReference type="Pfam" id="PF02771"/>
    </source>
</evidence>
<dbReference type="PANTHER" id="PTHR43884">
    <property type="entry name" value="ACYL-COA DEHYDROGENASE"/>
    <property type="match status" value="1"/>
</dbReference>
<dbReference type="Pfam" id="PF00441">
    <property type="entry name" value="Acyl-CoA_dh_1"/>
    <property type="match status" value="1"/>
</dbReference>
<accession>A0ABV3U064</accession>
<dbReference type="Gene3D" id="1.10.540.10">
    <property type="entry name" value="Acyl-CoA dehydrogenase/oxidase, N-terminal domain"/>
    <property type="match status" value="1"/>
</dbReference>
<organism evidence="8 9">
    <name type="scientific">Zhongshania guokunii</name>
    <dbReference type="NCBI Taxonomy" id="641783"/>
    <lineage>
        <taxon>Bacteria</taxon>
        <taxon>Pseudomonadati</taxon>
        <taxon>Pseudomonadota</taxon>
        <taxon>Gammaproteobacteria</taxon>
        <taxon>Cellvibrionales</taxon>
        <taxon>Spongiibacteraceae</taxon>
        <taxon>Zhongshania</taxon>
    </lineage>
</organism>
<dbReference type="SUPFAM" id="SSF56645">
    <property type="entry name" value="Acyl-CoA dehydrogenase NM domain-like"/>
    <property type="match status" value="1"/>
</dbReference>
<keyword evidence="5" id="KW-0560">Oxidoreductase</keyword>
<dbReference type="InterPro" id="IPR037069">
    <property type="entry name" value="AcylCoA_DH/ox_N_sf"/>
</dbReference>
<dbReference type="InterPro" id="IPR036250">
    <property type="entry name" value="AcylCo_DH-like_C"/>
</dbReference>
<dbReference type="Pfam" id="PF02771">
    <property type="entry name" value="Acyl-CoA_dh_N"/>
    <property type="match status" value="1"/>
</dbReference>
<evidence type="ECO:0000256" key="2">
    <source>
        <dbReference type="ARBA" id="ARBA00009347"/>
    </source>
</evidence>